<dbReference type="InterPro" id="IPR046335">
    <property type="entry name" value="LacI/GalR-like_sensor"/>
</dbReference>
<evidence type="ECO:0000313" key="7">
    <source>
        <dbReference type="Proteomes" id="UP000282930"/>
    </source>
</evidence>
<dbReference type="InterPro" id="IPR000843">
    <property type="entry name" value="HTH_LacI"/>
</dbReference>
<dbReference type="SUPFAM" id="SSF53822">
    <property type="entry name" value="Periplasmic binding protein-like I"/>
    <property type="match status" value="1"/>
</dbReference>
<keyword evidence="1" id="KW-0805">Transcription regulation</keyword>
<dbReference type="Gene3D" id="1.10.260.40">
    <property type="entry name" value="lambda repressor-like DNA-binding domains"/>
    <property type="match status" value="1"/>
</dbReference>
<dbReference type="GO" id="GO:0000976">
    <property type="term" value="F:transcription cis-regulatory region binding"/>
    <property type="evidence" value="ECO:0007669"/>
    <property type="project" value="TreeGrafter"/>
</dbReference>
<gene>
    <name evidence="6" type="ORF">ELD05_02070</name>
</gene>
<dbReference type="Pfam" id="PF13377">
    <property type="entry name" value="Peripla_BP_3"/>
    <property type="match status" value="1"/>
</dbReference>
<evidence type="ECO:0000313" key="6">
    <source>
        <dbReference type="EMBL" id="AZT89554.1"/>
    </source>
</evidence>
<keyword evidence="7" id="KW-1185">Reference proteome</keyword>
<proteinExistence type="predicted"/>
<dbReference type="GO" id="GO:0003700">
    <property type="term" value="F:DNA-binding transcription factor activity"/>
    <property type="evidence" value="ECO:0007669"/>
    <property type="project" value="TreeGrafter"/>
</dbReference>
<dbReference type="CDD" id="cd06267">
    <property type="entry name" value="PBP1_LacI_sugar_binding-like"/>
    <property type="match status" value="1"/>
</dbReference>
<accession>A0A3T0D381</accession>
<protein>
    <submittedName>
        <fullName evidence="6">LacI family transcriptional regulator</fullName>
    </submittedName>
</protein>
<dbReference type="PROSITE" id="PS50932">
    <property type="entry name" value="HTH_LACI_2"/>
    <property type="match status" value="1"/>
</dbReference>
<dbReference type="AlphaFoldDB" id="A0A3T0D381"/>
<dbReference type="Pfam" id="PF00356">
    <property type="entry name" value="LacI"/>
    <property type="match status" value="1"/>
</dbReference>
<dbReference type="KEGG" id="ccha:ELD05_02070"/>
<dbReference type="InterPro" id="IPR010982">
    <property type="entry name" value="Lambda_DNA-bd_dom_sf"/>
</dbReference>
<name>A0A3T0D381_9FIRM</name>
<dbReference type="PANTHER" id="PTHR30146:SF109">
    <property type="entry name" value="HTH-TYPE TRANSCRIPTIONAL REGULATOR GALS"/>
    <property type="match status" value="1"/>
</dbReference>
<dbReference type="Gene3D" id="3.40.50.2300">
    <property type="match status" value="2"/>
</dbReference>
<dbReference type="InterPro" id="IPR028082">
    <property type="entry name" value="Peripla_BP_I"/>
</dbReference>
<sequence length="339" mass="38054">MRKSKNVTIKDIAKALGISPSTVSRALNNYSDINPETRDKVIEMAKKLNYVPNIFAKGLVTNKTKRVGLFIEDLEREGIYGVFYYEILTSFRKAAMDNGYEVVLLSTTSEEQKRVHFDTVMQEKQLEGAFVMGLKTDDEYLNEIQKSTYPVVLLDIPIKNSNIGYVTTNNLKGAQIATEHLIHLGHRKIGFLNGHKKAYVSQERLNGYILALSKNGISIDNELIVEGDFTEESGYKAADYFLEKGVTAVFAASDMMAIGLIKRFKDLGVDVPAKVSIVGFDDISIARYITPTLTTIRQNKSEMGKSAFYLLLNLISKQPINHIVLEPELVKRESTARLR</sequence>
<evidence type="ECO:0000259" key="5">
    <source>
        <dbReference type="PROSITE" id="PS50943"/>
    </source>
</evidence>
<dbReference type="InterPro" id="IPR001387">
    <property type="entry name" value="Cro/C1-type_HTH"/>
</dbReference>
<dbReference type="EMBL" id="CP034791">
    <property type="protein sequence ID" value="AZT89554.1"/>
    <property type="molecule type" value="Genomic_DNA"/>
</dbReference>
<dbReference type="PANTHER" id="PTHR30146">
    <property type="entry name" value="LACI-RELATED TRANSCRIPTIONAL REPRESSOR"/>
    <property type="match status" value="1"/>
</dbReference>
<evidence type="ECO:0000256" key="3">
    <source>
        <dbReference type="ARBA" id="ARBA00023163"/>
    </source>
</evidence>
<dbReference type="Proteomes" id="UP000282930">
    <property type="component" value="Chromosome"/>
</dbReference>
<evidence type="ECO:0000259" key="4">
    <source>
        <dbReference type="PROSITE" id="PS50932"/>
    </source>
</evidence>
<evidence type="ECO:0000256" key="2">
    <source>
        <dbReference type="ARBA" id="ARBA00023125"/>
    </source>
</evidence>
<dbReference type="SUPFAM" id="SSF47413">
    <property type="entry name" value="lambda repressor-like DNA-binding domains"/>
    <property type="match status" value="1"/>
</dbReference>
<keyword evidence="3" id="KW-0804">Transcription</keyword>
<dbReference type="CDD" id="cd01392">
    <property type="entry name" value="HTH_LacI"/>
    <property type="match status" value="1"/>
</dbReference>
<reference evidence="6 7" key="1">
    <citation type="submission" date="2018-12" db="EMBL/GenBank/DDBJ databases">
        <title>Genome sequence from the cellulolytic species, Caldicellulosiruptor changbaiensis.</title>
        <authorList>
            <person name="Blumer-Schuette S.E."/>
            <person name="Mendoza C."/>
        </authorList>
    </citation>
    <scope>NUCLEOTIDE SEQUENCE [LARGE SCALE GENOMIC DNA]</scope>
    <source>
        <strain evidence="6 7">CBS-Z</strain>
    </source>
</reference>
<feature type="domain" description="HTH cro/C1-type" evidence="5">
    <location>
        <begin position="1"/>
        <end position="37"/>
    </location>
</feature>
<dbReference type="SMART" id="SM00354">
    <property type="entry name" value="HTH_LACI"/>
    <property type="match status" value="1"/>
</dbReference>
<dbReference type="PROSITE" id="PS50943">
    <property type="entry name" value="HTH_CROC1"/>
    <property type="match status" value="1"/>
</dbReference>
<feature type="domain" description="HTH lacI-type" evidence="4">
    <location>
        <begin position="7"/>
        <end position="61"/>
    </location>
</feature>
<organism evidence="6 7">
    <name type="scientific">Caldicellulosiruptor changbaiensis</name>
    <dbReference type="NCBI Taxonomy" id="1222016"/>
    <lineage>
        <taxon>Bacteria</taxon>
        <taxon>Bacillati</taxon>
        <taxon>Bacillota</taxon>
        <taxon>Bacillota incertae sedis</taxon>
        <taxon>Caldicellulosiruptorales</taxon>
        <taxon>Caldicellulosiruptoraceae</taxon>
        <taxon>Caldicellulosiruptor</taxon>
    </lineage>
</organism>
<evidence type="ECO:0000256" key="1">
    <source>
        <dbReference type="ARBA" id="ARBA00023015"/>
    </source>
</evidence>
<dbReference type="RefSeq" id="WP_127351173.1">
    <property type="nucleotide sequence ID" value="NZ_CP034791.1"/>
</dbReference>
<keyword evidence="2" id="KW-0238">DNA-binding</keyword>